<organism evidence="4 5">
    <name type="scientific">Neoroseomonas marina</name>
    <dbReference type="NCBI Taxonomy" id="1232220"/>
    <lineage>
        <taxon>Bacteria</taxon>
        <taxon>Pseudomonadati</taxon>
        <taxon>Pseudomonadota</taxon>
        <taxon>Alphaproteobacteria</taxon>
        <taxon>Acetobacterales</taxon>
        <taxon>Acetobacteraceae</taxon>
        <taxon>Neoroseomonas</taxon>
    </lineage>
</organism>
<evidence type="ECO:0000256" key="2">
    <source>
        <dbReference type="SAM" id="SignalP"/>
    </source>
</evidence>
<dbReference type="InterPro" id="IPR006665">
    <property type="entry name" value="OmpA-like"/>
</dbReference>
<dbReference type="Pfam" id="PF00691">
    <property type="entry name" value="OmpA"/>
    <property type="match status" value="1"/>
</dbReference>
<dbReference type="Proteomes" id="UP000548582">
    <property type="component" value="Unassembled WGS sequence"/>
</dbReference>
<proteinExistence type="predicted"/>
<dbReference type="RefSeq" id="WP_170054834.1">
    <property type="nucleotide sequence ID" value="NZ_JABBKX010000005.1"/>
</dbReference>
<accession>A0A848EF31</accession>
<dbReference type="AlphaFoldDB" id="A0A848EF31"/>
<feature type="chain" id="PRO_5032370858" evidence="2">
    <location>
        <begin position="19"/>
        <end position="284"/>
    </location>
</feature>
<dbReference type="PROSITE" id="PS51123">
    <property type="entry name" value="OMPA_2"/>
    <property type="match status" value="1"/>
</dbReference>
<keyword evidence="1" id="KW-0472">Membrane</keyword>
<dbReference type="EMBL" id="JABBKX010000005">
    <property type="protein sequence ID" value="NMJ42596.1"/>
    <property type="molecule type" value="Genomic_DNA"/>
</dbReference>
<keyword evidence="5" id="KW-1185">Reference proteome</keyword>
<evidence type="ECO:0000259" key="3">
    <source>
        <dbReference type="PROSITE" id="PS51123"/>
    </source>
</evidence>
<evidence type="ECO:0000313" key="4">
    <source>
        <dbReference type="EMBL" id="NMJ42596.1"/>
    </source>
</evidence>
<keyword evidence="2" id="KW-0732">Signal</keyword>
<evidence type="ECO:0000256" key="1">
    <source>
        <dbReference type="PROSITE-ProRule" id="PRU00473"/>
    </source>
</evidence>
<evidence type="ECO:0000313" key="5">
    <source>
        <dbReference type="Proteomes" id="UP000548582"/>
    </source>
</evidence>
<dbReference type="InterPro" id="IPR036737">
    <property type="entry name" value="OmpA-like_sf"/>
</dbReference>
<comment type="caution">
    <text evidence="4">The sequence shown here is derived from an EMBL/GenBank/DDBJ whole genome shotgun (WGS) entry which is preliminary data.</text>
</comment>
<feature type="signal peptide" evidence="2">
    <location>
        <begin position="1"/>
        <end position="18"/>
    </location>
</feature>
<protein>
    <submittedName>
        <fullName evidence="4">OmpA family protein</fullName>
    </submittedName>
</protein>
<reference evidence="4 5" key="1">
    <citation type="submission" date="2020-03" db="EMBL/GenBank/DDBJ databases">
        <authorList>
            <person name="Sun Q."/>
        </authorList>
    </citation>
    <scope>NUCLEOTIDE SEQUENCE [LARGE SCALE GENOMIC DNA]</scope>
    <source>
        <strain evidence="4 5">JC162</strain>
    </source>
</reference>
<gene>
    <name evidence="4" type="ORF">GWK16_15220</name>
</gene>
<feature type="domain" description="OmpA-like" evidence="3">
    <location>
        <begin position="15"/>
        <end position="129"/>
    </location>
</feature>
<sequence length="284" mass="28635">MALLGALALVAAPARAPAFVPEGTVMLFAPGSAEISQAARDALLAFLRPPRPAPFRGHCIVAHADRGPDAAALSRARAEAVAAMMGRQGVSRADIAIEVRGDASPARLAAPGATEPMNDRVELAPCPGPRLAGVAEATAIALDAAVVPPYVAALTPMIARAVGCAAPDLPRGALAPPSLACPTEVPPAAVPVVTVLRMDGSRRVAVTLEWPDGIGAAPDRARAAAGAVLDLFGFVPAPVLAVLGTDAGAARRTDFTAPGFRAEVEAGPGALRRLRIVPTRGDGP</sequence>
<dbReference type="GO" id="GO:0016020">
    <property type="term" value="C:membrane"/>
    <property type="evidence" value="ECO:0007669"/>
    <property type="project" value="UniProtKB-UniRule"/>
</dbReference>
<dbReference type="SUPFAM" id="SSF103088">
    <property type="entry name" value="OmpA-like"/>
    <property type="match status" value="1"/>
</dbReference>
<dbReference type="Gene3D" id="3.30.1330.60">
    <property type="entry name" value="OmpA-like domain"/>
    <property type="match status" value="1"/>
</dbReference>
<name>A0A848EF31_9PROT</name>